<name>A0A2X0LHF7_9BASI</name>
<dbReference type="PANTHER" id="PTHR42850">
    <property type="entry name" value="METALLOPHOSPHOESTERASE"/>
    <property type="match status" value="1"/>
</dbReference>
<accession>A0A2X0LHF7</accession>
<dbReference type="InterPro" id="IPR004843">
    <property type="entry name" value="Calcineurin-like_PHP"/>
</dbReference>
<proteinExistence type="predicted"/>
<dbReference type="OrthoDB" id="10267127at2759"/>
<dbReference type="STRING" id="289078.A0A2X0LHF7"/>
<dbReference type="EMBL" id="FMWP01000094">
    <property type="protein sequence ID" value="SCZ97955.1"/>
    <property type="molecule type" value="Genomic_DNA"/>
</dbReference>
<dbReference type="PANTHER" id="PTHR42850:SF4">
    <property type="entry name" value="ZINC-DEPENDENT ENDOPOLYPHOSPHATASE"/>
    <property type="match status" value="1"/>
</dbReference>
<evidence type="ECO:0000313" key="4">
    <source>
        <dbReference type="Proteomes" id="UP000249723"/>
    </source>
</evidence>
<dbReference type="Gene3D" id="3.60.21.10">
    <property type="match status" value="1"/>
</dbReference>
<evidence type="ECO:0000259" key="2">
    <source>
        <dbReference type="Pfam" id="PF00149"/>
    </source>
</evidence>
<dbReference type="InterPro" id="IPR029052">
    <property type="entry name" value="Metallo-depent_PP-like"/>
</dbReference>
<dbReference type="Proteomes" id="UP000249723">
    <property type="component" value="Unassembled WGS sequence"/>
</dbReference>
<dbReference type="GO" id="GO:0006798">
    <property type="term" value="P:polyphosphate catabolic process"/>
    <property type="evidence" value="ECO:0007669"/>
    <property type="project" value="TreeGrafter"/>
</dbReference>
<reference evidence="4" key="1">
    <citation type="submission" date="2016-10" db="EMBL/GenBank/DDBJ databases">
        <authorList>
            <person name="Jeantristanb JTB J.-T."/>
            <person name="Ricardo R."/>
        </authorList>
    </citation>
    <scope>NUCLEOTIDE SEQUENCE [LARGE SCALE GENOMIC DNA]</scope>
</reference>
<dbReference type="SUPFAM" id="SSF56300">
    <property type="entry name" value="Metallo-dependent phosphatases"/>
    <property type="match status" value="1"/>
</dbReference>
<gene>
    <name evidence="3" type="ORF">BZ3500_MVSOF-1268-A1-R1_CHR3-3G06481</name>
</gene>
<feature type="region of interest" description="Disordered" evidence="1">
    <location>
        <begin position="662"/>
        <end position="695"/>
    </location>
</feature>
<feature type="compositionally biased region" description="Low complexity" evidence="1">
    <location>
        <begin position="83"/>
        <end position="92"/>
    </location>
</feature>
<dbReference type="GO" id="GO:0000298">
    <property type="term" value="F:endopolyphosphatase activity"/>
    <property type="evidence" value="ECO:0007669"/>
    <property type="project" value="TreeGrafter"/>
</dbReference>
<feature type="compositionally biased region" description="Low complexity" evidence="1">
    <location>
        <begin position="100"/>
        <end position="113"/>
    </location>
</feature>
<keyword evidence="4" id="KW-1185">Reference proteome</keyword>
<dbReference type="GO" id="GO:0016791">
    <property type="term" value="F:phosphatase activity"/>
    <property type="evidence" value="ECO:0007669"/>
    <property type="project" value="TreeGrafter"/>
</dbReference>
<dbReference type="Pfam" id="PF00149">
    <property type="entry name" value="Metallophos"/>
    <property type="match status" value="1"/>
</dbReference>
<feature type="region of interest" description="Disordered" evidence="1">
    <location>
        <begin position="273"/>
        <end position="318"/>
    </location>
</feature>
<evidence type="ECO:0000313" key="3">
    <source>
        <dbReference type="EMBL" id="SCZ97955.1"/>
    </source>
</evidence>
<sequence>MSRPHADHHEDDDADEDPATPLLLLPSLAIRRTLSTAIIILFFSVILYEAVLAPSEIDKEHVKGFGWTNYQSVYVGSHDSDASDGSHTSAKTTTEKEQVETSSKSSEQTQQSVGTFSQLKANTVETMRKQGQLSSYTWHQVIDNWNTSIVNAETAAMTTTGPGRLIIVGDIHGTHRSLASLLVSVAFTPTVDTLLHVGDIVSKAPLESSLAAVQFLRQHNVRGVRGNHDQGVIEWRNWMESYGELVQTSEGDVVTEEAKTVTEVGELGHGVALGDDPLEERRPRAGKRGWFGLGSSMADEQKTAEGKEEEAQEIAEDKKSAQFADLEEQGAEAISGSAESDTPLSAPASFVSGDLLGHGYEWLKLSQKQVENDLGVVIPNGWEWGGQWFEIARHLPKDDFEYLRSLPLTLRLEGLDLVLVHAGLVPAQSPHTPLSTYALTQSPATSLSSQSDLSFKPLSSVPTESIPSTLQIEQNTLPFTMLNLRTLQLPKRGKGDYGVSKGKKHGTPWSEVWNEVMKTCKESASVYSSKEEGDEEGDENVKKGCEPLNVIYGHWAGRGLDKQDYSIGLDSGCVYGRRLSAFVFPLSGAEEAGGAKEGKWRVIEGFDSGARIGDAGQTVGSGRWRKLEKGFDSGVQHSARARESLGVRQGKRPVITAVEKLSEEGTAEAAADADEGVKEASDEDDEGDAQVQKQDVEFLGRRGAKIVSVSCAKEVQKF</sequence>
<dbReference type="GO" id="GO:0005737">
    <property type="term" value="C:cytoplasm"/>
    <property type="evidence" value="ECO:0007669"/>
    <property type="project" value="TreeGrafter"/>
</dbReference>
<protein>
    <submittedName>
        <fullName evidence="3">BZ3500_MvSof-1268-A1-R1_Chr3-3g06481 protein</fullName>
    </submittedName>
</protein>
<dbReference type="AlphaFoldDB" id="A0A2X0LHF7"/>
<feature type="domain" description="Calcineurin-like phosphoesterase" evidence="2">
    <location>
        <begin position="164"/>
        <end position="244"/>
    </location>
</feature>
<dbReference type="InterPro" id="IPR050126">
    <property type="entry name" value="Ap4A_hydrolase"/>
</dbReference>
<feature type="region of interest" description="Disordered" evidence="1">
    <location>
        <begin position="78"/>
        <end position="114"/>
    </location>
</feature>
<evidence type="ECO:0000256" key="1">
    <source>
        <dbReference type="SAM" id="MobiDB-lite"/>
    </source>
</evidence>
<organism evidence="3 4">
    <name type="scientific">Microbotryum saponariae</name>
    <dbReference type="NCBI Taxonomy" id="289078"/>
    <lineage>
        <taxon>Eukaryota</taxon>
        <taxon>Fungi</taxon>
        <taxon>Dikarya</taxon>
        <taxon>Basidiomycota</taxon>
        <taxon>Pucciniomycotina</taxon>
        <taxon>Microbotryomycetes</taxon>
        <taxon>Microbotryales</taxon>
        <taxon>Microbotryaceae</taxon>
        <taxon>Microbotryum</taxon>
    </lineage>
</organism>